<dbReference type="AlphaFoldDB" id="A0A8H4KX85"/>
<feature type="region of interest" description="Disordered" evidence="1">
    <location>
        <begin position="198"/>
        <end position="229"/>
    </location>
</feature>
<feature type="compositionally biased region" description="Polar residues" evidence="1">
    <location>
        <begin position="165"/>
        <end position="176"/>
    </location>
</feature>
<dbReference type="OrthoDB" id="5104805at2759"/>
<feature type="region of interest" description="Disordered" evidence="1">
    <location>
        <begin position="934"/>
        <end position="953"/>
    </location>
</feature>
<proteinExistence type="predicted"/>
<feature type="compositionally biased region" description="Polar residues" evidence="1">
    <location>
        <begin position="105"/>
        <end position="124"/>
    </location>
</feature>
<feature type="compositionally biased region" description="Low complexity" evidence="1">
    <location>
        <begin position="357"/>
        <end position="390"/>
    </location>
</feature>
<feature type="region of interest" description="Disordered" evidence="1">
    <location>
        <begin position="156"/>
        <end position="184"/>
    </location>
</feature>
<feature type="compositionally biased region" description="Low complexity" evidence="1">
    <location>
        <begin position="84"/>
        <end position="104"/>
    </location>
</feature>
<feature type="region of interest" description="Disordered" evidence="1">
    <location>
        <begin position="74"/>
        <end position="132"/>
    </location>
</feature>
<feature type="compositionally biased region" description="Polar residues" evidence="1">
    <location>
        <begin position="344"/>
        <end position="356"/>
    </location>
</feature>
<evidence type="ECO:0000313" key="2">
    <source>
        <dbReference type="EMBL" id="KAF4457284.1"/>
    </source>
</evidence>
<feature type="compositionally biased region" description="Low complexity" evidence="1">
    <location>
        <begin position="434"/>
        <end position="458"/>
    </location>
</feature>
<name>A0A8H4KX85_9HYPO</name>
<protein>
    <submittedName>
        <fullName evidence="2">Putative MUC1-Extracellular alpha-1,4-glucan glucosidase</fullName>
    </submittedName>
</protein>
<dbReference type="EMBL" id="JAADJG010000030">
    <property type="protein sequence ID" value="KAF4457284.1"/>
    <property type="molecule type" value="Genomic_DNA"/>
</dbReference>
<feature type="compositionally biased region" description="Low complexity" evidence="1">
    <location>
        <begin position="322"/>
        <end position="338"/>
    </location>
</feature>
<evidence type="ECO:0000313" key="3">
    <source>
        <dbReference type="Proteomes" id="UP000605986"/>
    </source>
</evidence>
<reference evidence="2" key="1">
    <citation type="submission" date="2020-01" db="EMBL/GenBank/DDBJ databases">
        <title>Identification and distribution of gene clusters putatively required for synthesis of sphingolipid metabolism inhibitors in phylogenetically diverse species of the filamentous fungus Fusarium.</title>
        <authorList>
            <person name="Kim H.-S."/>
            <person name="Busman M."/>
            <person name="Brown D.W."/>
            <person name="Divon H."/>
            <person name="Uhlig S."/>
            <person name="Proctor R.H."/>
        </authorList>
    </citation>
    <scope>NUCLEOTIDE SEQUENCE</scope>
    <source>
        <strain evidence="2">NRRL 53441</strain>
    </source>
</reference>
<feature type="compositionally biased region" description="Polar residues" evidence="1">
    <location>
        <begin position="391"/>
        <end position="402"/>
    </location>
</feature>
<feature type="region of interest" description="Disordered" evidence="1">
    <location>
        <begin position="434"/>
        <end position="466"/>
    </location>
</feature>
<gene>
    <name evidence="2" type="ORF">F53441_758</name>
</gene>
<feature type="compositionally biased region" description="Polar residues" evidence="1">
    <location>
        <begin position="208"/>
        <end position="228"/>
    </location>
</feature>
<dbReference type="Proteomes" id="UP000605986">
    <property type="component" value="Unassembled WGS sequence"/>
</dbReference>
<feature type="region of interest" description="Disordered" evidence="1">
    <location>
        <begin position="746"/>
        <end position="776"/>
    </location>
</feature>
<comment type="caution">
    <text evidence="2">The sequence shown here is derived from an EMBL/GenBank/DDBJ whole genome shotgun (WGS) entry which is preliminary data.</text>
</comment>
<evidence type="ECO:0000256" key="1">
    <source>
        <dbReference type="SAM" id="MobiDB-lite"/>
    </source>
</evidence>
<organism evidence="2 3">
    <name type="scientific">Fusarium austroafricanum</name>
    <dbReference type="NCBI Taxonomy" id="2364996"/>
    <lineage>
        <taxon>Eukaryota</taxon>
        <taxon>Fungi</taxon>
        <taxon>Dikarya</taxon>
        <taxon>Ascomycota</taxon>
        <taxon>Pezizomycotina</taxon>
        <taxon>Sordariomycetes</taxon>
        <taxon>Hypocreomycetidae</taxon>
        <taxon>Hypocreales</taxon>
        <taxon>Nectriaceae</taxon>
        <taxon>Fusarium</taxon>
        <taxon>Fusarium concolor species complex</taxon>
    </lineage>
</organism>
<accession>A0A8H4KX85</accession>
<sequence length="1064" mass="110091">MEMFTDTKKQQQFDISIMRPPNIPLITTLSVVLLLSCVLSSAMGLAPQQHPEAHRVVRRNSFIKARQPYGNALADDYGPPPPYYTGEPGFPTELTSSPSLEESTATVTQTGSSGAGTTFKSNVSTRDDTVSLGSSSFSISSALGTDTAMITAGSSAKAGSTSTSEAPSTAHLTASDSSHETDSSITKGITIPINSSSFSTHSSVVGDTASNSTRITGTPSLGTETGSPFTSASSVTVSTFLTETDAITTSLSRTGISSSLEASSKIITTDLASSIESSSANIESTTTTTKMLNVTVTVSSVETTISGLALPSTTYLVQTNGSSHSGSSSSISSELSSSPLPITPDQTTTITVIPQQSSSEASSEDSTATMSEEHLSSSSLASGTIGTITTHVSSTQATISESTQRRSRASGTPNNGTVSLTTTTKYFTSTAGISASSSGFSNSSDSSSSPAVASNDSPGAGTKESSAIVASMTDTLSTIISKTKTYASLTLNSPATNPSVSLGSTATLSSSLGASESEVAVASASTSSETLFASITPPVNVTSQTVTSSFTVITVAEGSIITIFPGGIIPTDSVTNMANSSVSTEYSTSSSSRFNSSTFSQRSSFPSKTNSLFNWSTSTLTGPQSSQTTPVLPSISFPTSWASIITTPMTPPSVITISTRDLPDSSALGNITVIKTTWTSTITTSLSPTGLASSGNVTASHTTSGYNFSKTLGSNMSTFNSWSTSFASRPDISSSIISERLTNVPFPTNTTIDRQSTTSSMPRSESVTTINSQGPETMSSPMFSGFNNTAPYVNSTLFTTKLSKTYSSNSRGETPSIITTTPFWSWNTTNTAQWLTNSTTRAIITATKTESDIGAGTQSLSGTTAITPLRPPSLNVTLTTISGNIITKPAKGGLTVSILTPPFFLTLESTTLSMILTSTPPFPFPSNVTMTGTGVPQRPSGTGSHPALTSPMGELSTLGSILTPSIRTTYRTINSTLHGTITESLTSPSSTNTPRFPTSNSTAQATATFSSIASWAPDPEPWTTWSTMSLTDERGSSTVNIILIYPRYNAVPDYYLGGNKHAPV</sequence>
<keyword evidence="3" id="KW-1185">Reference proteome</keyword>
<feature type="region of interest" description="Disordered" evidence="1">
    <location>
        <begin position="319"/>
        <end position="420"/>
    </location>
</feature>
<feature type="compositionally biased region" description="Polar residues" evidence="1">
    <location>
        <begin position="934"/>
        <end position="943"/>
    </location>
</feature>